<evidence type="ECO:0008006" key="3">
    <source>
        <dbReference type="Google" id="ProtNLM"/>
    </source>
</evidence>
<accession>A0A2N1J5E1</accession>
<dbReference type="SUPFAM" id="SSF53146">
    <property type="entry name" value="Nitrogenase accessory factor-like"/>
    <property type="match status" value="1"/>
</dbReference>
<protein>
    <recommendedName>
        <fullName evidence="3">Dinitrogenase iron-molybdenum cofactor biosynthesis domain-containing protein</fullName>
    </recommendedName>
</protein>
<evidence type="ECO:0000313" key="1">
    <source>
        <dbReference type="EMBL" id="PKI81682.1"/>
    </source>
</evidence>
<gene>
    <name evidence="1" type="ORF">CP960_03025</name>
</gene>
<evidence type="ECO:0000313" key="2">
    <source>
        <dbReference type="Proteomes" id="UP000233248"/>
    </source>
</evidence>
<dbReference type="Proteomes" id="UP000233248">
    <property type="component" value="Unassembled WGS sequence"/>
</dbReference>
<dbReference type="EMBL" id="NXIF01000010">
    <property type="protein sequence ID" value="PKI81682.1"/>
    <property type="molecule type" value="Genomic_DNA"/>
</dbReference>
<dbReference type="KEGG" id="ahs:AHALO_1989"/>
<dbReference type="RefSeq" id="WP_101183761.1">
    <property type="nucleotide sequence ID" value="NZ_CP031218.1"/>
</dbReference>
<organism evidence="1 2">
    <name type="scientific">Malaciobacter halophilus</name>
    <dbReference type="NCBI Taxonomy" id="197482"/>
    <lineage>
        <taxon>Bacteria</taxon>
        <taxon>Pseudomonadati</taxon>
        <taxon>Campylobacterota</taxon>
        <taxon>Epsilonproteobacteria</taxon>
        <taxon>Campylobacterales</taxon>
        <taxon>Arcobacteraceae</taxon>
        <taxon>Malaciobacter</taxon>
    </lineage>
</organism>
<dbReference type="Gene3D" id="3.30.420.130">
    <property type="entry name" value="Dinitrogenase iron-molybdenum cofactor biosynthesis domain"/>
    <property type="match status" value="1"/>
</dbReference>
<dbReference type="AlphaFoldDB" id="A0A2N1J5E1"/>
<comment type="caution">
    <text evidence="1">The sequence shown here is derived from an EMBL/GenBank/DDBJ whole genome shotgun (WGS) entry which is preliminary data.</text>
</comment>
<sequence>MRIVFPTVENLSYMSEVASSVKDANYFTVLNLSGQTISSVEMLENRNEDIVKLFKKNSFNALVTADTTGLPVEDLKKVGVSIFKEKNRKKVLALYSDFVQDKLTKI</sequence>
<dbReference type="InterPro" id="IPR036105">
    <property type="entry name" value="DiNase_FeMo-co_biosyn_sf"/>
</dbReference>
<reference evidence="1 2" key="1">
    <citation type="submission" date="2017-09" db="EMBL/GenBank/DDBJ databases">
        <title>Genomics of the genus Arcobacter.</title>
        <authorList>
            <person name="Perez-Cataluna A."/>
            <person name="Figueras M.J."/>
            <person name="Salas-Masso N."/>
        </authorList>
    </citation>
    <scope>NUCLEOTIDE SEQUENCE [LARGE SCALE GENOMIC DNA]</scope>
    <source>
        <strain evidence="1 2">DSM 18005</strain>
    </source>
</reference>
<dbReference type="OrthoDB" id="5347396at2"/>
<keyword evidence="2" id="KW-1185">Reference proteome</keyword>
<name>A0A2N1J5E1_9BACT</name>
<proteinExistence type="predicted"/>